<dbReference type="AlphaFoldDB" id="A0A7H0I2J2"/>
<dbReference type="EMBL" id="CP060825">
    <property type="protein sequence ID" value="QNP67008.1"/>
    <property type="molecule type" value="Genomic_DNA"/>
</dbReference>
<reference evidence="2 3" key="1">
    <citation type="submission" date="2020-08" db="EMBL/GenBank/DDBJ databases">
        <title>A novel species.</title>
        <authorList>
            <person name="Gao J."/>
        </authorList>
    </citation>
    <scope>NUCLEOTIDE SEQUENCE [LARGE SCALE GENOMIC DNA]</scope>
    <source>
        <strain evidence="2 3">CRPJ-33</strain>
    </source>
</reference>
<dbReference type="Proteomes" id="UP000516230">
    <property type="component" value="Chromosome"/>
</dbReference>
<keyword evidence="1" id="KW-0472">Membrane</keyword>
<dbReference type="KEGG" id="sgj:IAG43_31615"/>
<evidence type="ECO:0000256" key="1">
    <source>
        <dbReference type="SAM" id="Phobius"/>
    </source>
</evidence>
<organism evidence="2 3">
    <name type="scientific">Streptomyces genisteinicus</name>
    <dbReference type="NCBI Taxonomy" id="2768068"/>
    <lineage>
        <taxon>Bacteria</taxon>
        <taxon>Bacillati</taxon>
        <taxon>Actinomycetota</taxon>
        <taxon>Actinomycetes</taxon>
        <taxon>Kitasatosporales</taxon>
        <taxon>Streptomycetaceae</taxon>
        <taxon>Streptomyces</taxon>
    </lineage>
</organism>
<evidence type="ECO:0000313" key="2">
    <source>
        <dbReference type="EMBL" id="QNP67008.1"/>
    </source>
</evidence>
<proteinExistence type="predicted"/>
<feature type="transmembrane region" description="Helical" evidence="1">
    <location>
        <begin position="39"/>
        <end position="58"/>
    </location>
</feature>
<keyword evidence="3" id="KW-1185">Reference proteome</keyword>
<feature type="transmembrane region" description="Helical" evidence="1">
    <location>
        <begin position="12"/>
        <end position="33"/>
    </location>
</feature>
<keyword evidence="1" id="KW-1133">Transmembrane helix</keyword>
<gene>
    <name evidence="2" type="ORF">IAG43_31615</name>
</gene>
<evidence type="ECO:0000313" key="3">
    <source>
        <dbReference type="Proteomes" id="UP000516230"/>
    </source>
</evidence>
<dbReference type="RefSeq" id="WP_187744061.1">
    <property type="nucleotide sequence ID" value="NZ_CP060825.1"/>
</dbReference>
<sequence length="73" mass="7334">MSIPRAHHPRELGRASGLLAFHLALIAVGAVTGGIAAPVLFLLTAADAGLLLWCLVGFTTAGRGVRGADGEAS</sequence>
<keyword evidence="1" id="KW-0812">Transmembrane</keyword>
<name>A0A7H0I2J2_9ACTN</name>
<accession>A0A7H0I2J2</accession>
<protein>
    <submittedName>
        <fullName evidence="2">Uncharacterized protein</fullName>
    </submittedName>
</protein>